<comment type="cofactor">
    <cofactor evidence="1">
        <name>FAD</name>
        <dbReference type="ChEBI" id="CHEBI:57692"/>
    </cofactor>
</comment>
<dbReference type="InterPro" id="IPR037069">
    <property type="entry name" value="AcylCoA_DH/ox_N_sf"/>
</dbReference>
<dbReference type="AlphaFoldDB" id="A0A1X7DKX1"/>
<dbReference type="PANTHER" id="PTHR43292:SF3">
    <property type="entry name" value="ACYL-COA DEHYDROGENASE FADE29"/>
    <property type="match status" value="1"/>
</dbReference>
<dbReference type="Pfam" id="PF00441">
    <property type="entry name" value="Acyl-CoA_dh_1"/>
    <property type="match status" value="2"/>
</dbReference>
<gene>
    <name evidence="9" type="ORF">SAMN02982989_5491</name>
</gene>
<feature type="domain" description="Acyl-CoA oxidase/dehydrogenase middle" evidence="7">
    <location>
        <begin position="521"/>
        <end position="615"/>
    </location>
</feature>
<dbReference type="InterPro" id="IPR006091">
    <property type="entry name" value="Acyl-CoA_Oxase/DH_mid-dom"/>
</dbReference>
<evidence type="ECO:0000313" key="9">
    <source>
        <dbReference type="EMBL" id="SMF16855.1"/>
    </source>
</evidence>
<reference evidence="10" key="1">
    <citation type="submission" date="2017-04" db="EMBL/GenBank/DDBJ databases">
        <authorList>
            <person name="Varghese N."/>
            <person name="Submissions S."/>
        </authorList>
    </citation>
    <scope>NUCLEOTIDE SEQUENCE [LARGE SCALE GENOMIC DNA]</scope>
    <source>
        <strain evidence="10">B4P</strain>
    </source>
</reference>
<keyword evidence="5" id="KW-0560">Oxidoreductase</keyword>
<dbReference type="Pfam" id="PF02771">
    <property type="entry name" value="Acyl-CoA_dh_N"/>
    <property type="match status" value="2"/>
</dbReference>
<evidence type="ECO:0000313" key="10">
    <source>
        <dbReference type="Proteomes" id="UP000192903"/>
    </source>
</evidence>
<dbReference type="GO" id="GO:0005886">
    <property type="term" value="C:plasma membrane"/>
    <property type="evidence" value="ECO:0007669"/>
    <property type="project" value="TreeGrafter"/>
</dbReference>
<feature type="domain" description="Acyl-CoA dehydrogenase/oxidase C-terminal" evidence="6">
    <location>
        <begin position="627"/>
        <end position="792"/>
    </location>
</feature>
<evidence type="ECO:0000256" key="4">
    <source>
        <dbReference type="ARBA" id="ARBA00022827"/>
    </source>
</evidence>
<dbReference type="InterPro" id="IPR046373">
    <property type="entry name" value="Acyl-CoA_Oxase/DH_mid-dom_sf"/>
</dbReference>
<evidence type="ECO:0000259" key="7">
    <source>
        <dbReference type="Pfam" id="PF02770"/>
    </source>
</evidence>
<dbReference type="InterPro" id="IPR052161">
    <property type="entry name" value="Mycobact_Acyl-CoA_DH"/>
</dbReference>
<dbReference type="PANTHER" id="PTHR43292">
    <property type="entry name" value="ACYL-COA DEHYDROGENASE"/>
    <property type="match status" value="1"/>
</dbReference>
<evidence type="ECO:0000256" key="3">
    <source>
        <dbReference type="ARBA" id="ARBA00022630"/>
    </source>
</evidence>
<organism evidence="9 10">
    <name type="scientific">Xaviernesmea oryzae</name>
    <dbReference type="NCBI Taxonomy" id="464029"/>
    <lineage>
        <taxon>Bacteria</taxon>
        <taxon>Pseudomonadati</taxon>
        <taxon>Pseudomonadota</taxon>
        <taxon>Alphaproteobacteria</taxon>
        <taxon>Hyphomicrobiales</taxon>
        <taxon>Rhizobiaceae</taxon>
        <taxon>Rhizobium/Agrobacterium group</taxon>
        <taxon>Xaviernesmea</taxon>
    </lineage>
</organism>
<feature type="domain" description="Acyl-CoA oxidase/dehydrogenase middle" evidence="7">
    <location>
        <begin position="122"/>
        <end position="208"/>
    </location>
</feature>
<dbReference type="Gene3D" id="2.40.110.10">
    <property type="entry name" value="Butyryl-CoA Dehydrogenase, subunit A, domain 2"/>
    <property type="match status" value="2"/>
</dbReference>
<feature type="domain" description="Acyl-CoA dehydrogenase/oxidase C-terminal" evidence="6">
    <location>
        <begin position="236"/>
        <end position="363"/>
    </location>
</feature>
<keyword evidence="10" id="KW-1185">Reference proteome</keyword>
<dbReference type="Proteomes" id="UP000192903">
    <property type="component" value="Unassembled WGS sequence"/>
</dbReference>
<evidence type="ECO:0000256" key="2">
    <source>
        <dbReference type="ARBA" id="ARBA00009347"/>
    </source>
</evidence>
<dbReference type="SUPFAM" id="SSF47203">
    <property type="entry name" value="Acyl-CoA dehydrogenase C-terminal domain-like"/>
    <property type="match status" value="2"/>
</dbReference>
<evidence type="ECO:0000259" key="8">
    <source>
        <dbReference type="Pfam" id="PF02771"/>
    </source>
</evidence>
<protein>
    <submittedName>
        <fullName evidence="9">Acyl-CoA dehydrogenase</fullName>
    </submittedName>
</protein>
<keyword evidence="3" id="KW-0285">Flavoprotein</keyword>
<feature type="domain" description="Acyl-CoA dehydrogenase/oxidase N-terminal" evidence="8">
    <location>
        <begin position="6"/>
        <end position="117"/>
    </location>
</feature>
<dbReference type="GO" id="GO:0016627">
    <property type="term" value="F:oxidoreductase activity, acting on the CH-CH group of donors"/>
    <property type="evidence" value="ECO:0007669"/>
    <property type="project" value="InterPro"/>
</dbReference>
<dbReference type="Pfam" id="PF02770">
    <property type="entry name" value="Acyl-CoA_dh_M"/>
    <property type="match status" value="2"/>
</dbReference>
<dbReference type="InterPro" id="IPR009075">
    <property type="entry name" value="AcylCo_DH/oxidase_C"/>
</dbReference>
<dbReference type="STRING" id="464029.SAMN02982989_5491"/>
<evidence type="ECO:0000256" key="1">
    <source>
        <dbReference type="ARBA" id="ARBA00001974"/>
    </source>
</evidence>
<dbReference type="EMBL" id="FXAF01000003">
    <property type="protein sequence ID" value="SMF16855.1"/>
    <property type="molecule type" value="Genomic_DNA"/>
</dbReference>
<dbReference type="SUPFAM" id="SSF56645">
    <property type="entry name" value="Acyl-CoA dehydrogenase NM domain-like"/>
    <property type="match status" value="2"/>
</dbReference>
<evidence type="ECO:0000259" key="6">
    <source>
        <dbReference type="Pfam" id="PF00441"/>
    </source>
</evidence>
<dbReference type="FunFam" id="2.40.110.10:FF:000011">
    <property type="entry name" value="Acyl-CoA dehydrogenase FadE34"/>
    <property type="match status" value="1"/>
</dbReference>
<dbReference type="CDD" id="cd00567">
    <property type="entry name" value="ACAD"/>
    <property type="match status" value="1"/>
</dbReference>
<dbReference type="InterPro" id="IPR036250">
    <property type="entry name" value="AcylCo_DH-like_C"/>
</dbReference>
<dbReference type="GO" id="GO:0050660">
    <property type="term" value="F:flavin adenine dinucleotide binding"/>
    <property type="evidence" value="ECO:0007669"/>
    <property type="project" value="InterPro"/>
</dbReference>
<proteinExistence type="inferred from homology"/>
<sequence length="794" mass="86614">MDLNHSDEQLLLKESAERFLKDRYDFEKRAKILASDDGLDTAIWSEMANLGWLALPFSEENGGLDGGAVEVSLIMEAIGRALVVEPYLASVILAGGLVEKLGTAEQKAEILGNLIAGTSRPALAHTEKQTGFDIGNIAATATKTGEGYTLSGEKPLVLGGPFADVFLVSAKLDGDIRLFAVPTDAAGLTRKTVRLVDGSRASDLTLNNVQLAASALLDGAGDTLVEIEAAYDRANAALASEAVGIMDALLDATVSYTKERVQFGKPLAAFQALQHRMAEMAVKCQEARASALLATLSIDAPRAMRTRGVSGARAKIGKVSRSVAQEAIQLHGAMGFSEEMPVGAWFRRLYAIENTFGTTAGHLKRYGEIIRDTEVLSGSLLRAPDTGQPELTEGMHLRMTEDEVRFRDEVRAFLQTHLDDDLKRAERLNPSFLADPAIGLKWQAKLAEKGWVAPSWPKQYGGTGWTLAERYIFDQECERAGEPHFRGASIKMIAPVLMRYGTDAQKAFYLPRILNGEDTWAQGYSEPGSGSDLASLKTRAVRDGDHYVINGSKIWSTLAHHATRMFALVRTADTGKKQEGITFILIDLKSPGVTIRPIRSICGTHEFNQVFFDDVKVPVSDRIGEEGEGWDIAKYLLEFERGGAFAGGVLRAMLTRLHRLASEPLPDGRKMIDDPLFMARFAEIATDVDANDMLELAAMSKVQAGGNPGSVPSSTMKIERSRIRQSIAELAASILGPDALRWEEHRPLHELPEESEIDEERKVASAVYFNSRSQSIFGGSNEIQLEIIAKTLLR</sequence>
<dbReference type="InterPro" id="IPR009100">
    <property type="entry name" value="AcylCoA_DH/oxidase_NM_dom_sf"/>
</dbReference>
<dbReference type="Gene3D" id="1.20.140.10">
    <property type="entry name" value="Butyryl-CoA Dehydrogenase, subunit A, domain 3"/>
    <property type="match status" value="2"/>
</dbReference>
<keyword evidence="4" id="KW-0274">FAD</keyword>
<feature type="domain" description="Acyl-CoA dehydrogenase/oxidase N-terminal" evidence="8">
    <location>
        <begin position="400"/>
        <end position="517"/>
    </location>
</feature>
<dbReference type="Gene3D" id="1.10.540.10">
    <property type="entry name" value="Acyl-CoA dehydrogenase/oxidase, N-terminal domain"/>
    <property type="match status" value="2"/>
</dbReference>
<name>A0A1X7DKX1_9HYPH</name>
<dbReference type="RefSeq" id="WP_234810968.1">
    <property type="nucleotide sequence ID" value="NZ_FXAF01000003.1"/>
</dbReference>
<accession>A0A1X7DKX1</accession>
<dbReference type="InterPro" id="IPR013786">
    <property type="entry name" value="AcylCoA_DH/ox_N"/>
</dbReference>
<evidence type="ECO:0000256" key="5">
    <source>
        <dbReference type="ARBA" id="ARBA00023002"/>
    </source>
</evidence>
<comment type="similarity">
    <text evidence="2">Belongs to the acyl-CoA dehydrogenase family.</text>
</comment>